<evidence type="ECO:0000313" key="2">
    <source>
        <dbReference type="Proteomes" id="UP000887569"/>
    </source>
</evidence>
<organism evidence="2 3">
    <name type="scientific">Parascaris univalens</name>
    <name type="common">Nematode worm</name>
    <dbReference type="NCBI Taxonomy" id="6257"/>
    <lineage>
        <taxon>Eukaryota</taxon>
        <taxon>Metazoa</taxon>
        <taxon>Ecdysozoa</taxon>
        <taxon>Nematoda</taxon>
        <taxon>Chromadorea</taxon>
        <taxon>Rhabditida</taxon>
        <taxon>Spirurina</taxon>
        <taxon>Ascaridomorpha</taxon>
        <taxon>Ascaridoidea</taxon>
        <taxon>Ascarididae</taxon>
        <taxon>Parascaris</taxon>
    </lineage>
</organism>
<evidence type="ECO:0000313" key="3">
    <source>
        <dbReference type="WBParaSite" id="PgB11_g062_t01"/>
    </source>
</evidence>
<evidence type="ECO:0000256" key="1">
    <source>
        <dbReference type="SAM" id="MobiDB-lite"/>
    </source>
</evidence>
<dbReference type="WBParaSite" id="PgB11_g062_t01">
    <property type="protein sequence ID" value="PgB11_g062_t01"/>
    <property type="gene ID" value="PgB11_g062"/>
</dbReference>
<feature type="region of interest" description="Disordered" evidence="1">
    <location>
        <begin position="1"/>
        <end position="20"/>
    </location>
</feature>
<proteinExistence type="predicted"/>
<reference evidence="3" key="1">
    <citation type="submission" date="2022-11" db="UniProtKB">
        <authorList>
            <consortium name="WormBaseParasite"/>
        </authorList>
    </citation>
    <scope>IDENTIFICATION</scope>
</reference>
<name>A0A914ZP25_PARUN</name>
<protein>
    <submittedName>
        <fullName evidence="3">Uncharacterized protein</fullName>
    </submittedName>
</protein>
<sequence>MKDASPAITPPDAQAPLKVGGQEIETRPAVDYYTQYARANARSTVLLESGVSVRSVHGSGSPALDSYDGRAANAPIEIVMFVLPK</sequence>
<dbReference type="AlphaFoldDB" id="A0A914ZP25"/>
<dbReference type="Proteomes" id="UP000887569">
    <property type="component" value="Unplaced"/>
</dbReference>
<accession>A0A914ZP25</accession>
<keyword evidence="2" id="KW-1185">Reference proteome</keyword>